<dbReference type="PANTHER" id="PTHR45586">
    <property type="entry name" value="TPR REPEAT-CONTAINING PROTEIN PA4667"/>
    <property type="match status" value="1"/>
</dbReference>
<evidence type="ECO:0000313" key="4">
    <source>
        <dbReference type="EMBL" id="MFC3197401.1"/>
    </source>
</evidence>
<dbReference type="Pfam" id="PF13174">
    <property type="entry name" value="TPR_6"/>
    <property type="match status" value="1"/>
</dbReference>
<evidence type="ECO:0000256" key="2">
    <source>
        <dbReference type="ARBA" id="ARBA00022803"/>
    </source>
</evidence>
<dbReference type="SUPFAM" id="SSF48452">
    <property type="entry name" value="TPR-like"/>
    <property type="match status" value="2"/>
</dbReference>
<proteinExistence type="predicted"/>
<keyword evidence="1" id="KW-0677">Repeat</keyword>
<reference evidence="5" key="1">
    <citation type="journal article" date="2019" name="Int. J. Syst. Evol. Microbiol.">
        <title>The Global Catalogue of Microorganisms (GCM) 10K type strain sequencing project: providing services to taxonomists for standard genome sequencing and annotation.</title>
        <authorList>
            <consortium name="The Broad Institute Genomics Platform"/>
            <consortium name="The Broad Institute Genome Sequencing Center for Infectious Disease"/>
            <person name="Wu L."/>
            <person name="Ma J."/>
        </authorList>
    </citation>
    <scope>NUCLEOTIDE SEQUENCE [LARGE SCALE GENOMIC DNA]</scope>
    <source>
        <strain evidence="5">KCTC 52416</strain>
    </source>
</reference>
<dbReference type="Gene3D" id="1.25.40.10">
    <property type="entry name" value="Tetratricopeptide repeat domain"/>
    <property type="match status" value="1"/>
</dbReference>
<dbReference type="EMBL" id="JBHRTA010000022">
    <property type="protein sequence ID" value="MFC3197401.1"/>
    <property type="molecule type" value="Genomic_DNA"/>
</dbReference>
<dbReference type="PROSITE" id="PS50005">
    <property type="entry name" value="TPR"/>
    <property type="match status" value="1"/>
</dbReference>
<organism evidence="4 5">
    <name type="scientific">Parapedobacter deserti</name>
    <dbReference type="NCBI Taxonomy" id="1912957"/>
    <lineage>
        <taxon>Bacteria</taxon>
        <taxon>Pseudomonadati</taxon>
        <taxon>Bacteroidota</taxon>
        <taxon>Sphingobacteriia</taxon>
        <taxon>Sphingobacteriales</taxon>
        <taxon>Sphingobacteriaceae</taxon>
        <taxon>Parapedobacter</taxon>
    </lineage>
</organism>
<keyword evidence="5" id="KW-1185">Reference proteome</keyword>
<dbReference type="InterPro" id="IPR011990">
    <property type="entry name" value="TPR-like_helical_dom_sf"/>
</dbReference>
<accession>A0ABV7JHA3</accession>
<dbReference type="Proteomes" id="UP001595526">
    <property type="component" value="Unassembled WGS sequence"/>
</dbReference>
<evidence type="ECO:0000256" key="3">
    <source>
        <dbReference type="PROSITE-ProRule" id="PRU00339"/>
    </source>
</evidence>
<evidence type="ECO:0000256" key="1">
    <source>
        <dbReference type="ARBA" id="ARBA00022737"/>
    </source>
</evidence>
<gene>
    <name evidence="4" type="ORF">ACFOET_07230</name>
</gene>
<comment type="caution">
    <text evidence="4">The sequence shown here is derived from an EMBL/GenBank/DDBJ whole genome shotgun (WGS) entry which is preliminary data.</text>
</comment>
<dbReference type="InterPro" id="IPR051012">
    <property type="entry name" value="CellSynth/LPSAsmb/PSIAsmb"/>
</dbReference>
<dbReference type="RefSeq" id="WP_379021048.1">
    <property type="nucleotide sequence ID" value="NZ_JBHRTA010000022.1"/>
</dbReference>
<dbReference type="Pfam" id="PF13181">
    <property type="entry name" value="TPR_8"/>
    <property type="match status" value="1"/>
</dbReference>
<dbReference type="SMART" id="SM00028">
    <property type="entry name" value="TPR"/>
    <property type="match status" value="6"/>
</dbReference>
<dbReference type="PANTHER" id="PTHR45586:SF1">
    <property type="entry name" value="LIPOPOLYSACCHARIDE ASSEMBLY PROTEIN B"/>
    <property type="match status" value="1"/>
</dbReference>
<evidence type="ECO:0000313" key="5">
    <source>
        <dbReference type="Proteomes" id="UP001595526"/>
    </source>
</evidence>
<name>A0ABV7JHA3_9SPHI</name>
<sequence length="387" mass="44718">MNTVLHAIALPYLCFSCLTGYAQDRQPDDARLVEFYQTQQYREAAEYLNMFYPETTADPTVLSRLAYCYRMAGDYNLAEQYYLRLHAQDSLHIPTLLNLGAISVQRGLYVQATSYYERVIAIDTAHLAAYKALSGLMIRKADFETAYRYFASANKLQPSNSDIAYDFAKLCMDFDQYVKADSVLQAALQTDPRHGMLLLGKIQVAEKLEVYPEMVSYGRRLLEQGDESPVVLSLLARGYFHTNNFAGAKETYDRMLALYERMGELDYYYLAMSYKAMKHYKEALSCMDKVLELAVSTNTAFYYGRKADLHDLANQPSSAVASYVRSLQFEVVPLHYYSLGVVYDRKLSDKNNALRYYRLYLKQNPSEKESRYITYVQQRIKELERLK</sequence>
<keyword evidence="2 3" id="KW-0802">TPR repeat</keyword>
<dbReference type="Pfam" id="PF14559">
    <property type="entry name" value="TPR_19"/>
    <property type="match status" value="1"/>
</dbReference>
<dbReference type="InterPro" id="IPR019734">
    <property type="entry name" value="TPR_rpt"/>
</dbReference>
<protein>
    <submittedName>
        <fullName evidence="4">Tetratricopeptide repeat protein</fullName>
    </submittedName>
</protein>
<feature type="repeat" description="TPR" evidence="3">
    <location>
        <begin position="127"/>
        <end position="160"/>
    </location>
</feature>